<keyword evidence="3" id="KW-1185">Reference proteome</keyword>
<name>A0A1G7N1R7_9SPHI</name>
<dbReference type="EMBL" id="FNCG01000001">
    <property type="protein sequence ID" value="SDF67857.1"/>
    <property type="molecule type" value="Genomic_DNA"/>
</dbReference>
<dbReference type="SUPFAM" id="SSF54593">
    <property type="entry name" value="Glyoxalase/Bleomycin resistance protein/Dihydroxybiphenyl dioxygenase"/>
    <property type="match status" value="1"/>
</dbReference>
<dbReference type="Proteomes" id="UP000199705">
    <property type="component" value="Unassembled WGS sequence"/>
</dbReference>
<evidence type="ECO:0000259" key="1">
    <source>
        <dbReference type="Pfam" id="PF00903"/>
    </source>
</evidence>
<organism evidence="2 3">
    <name type="scientific">Mucilaginibacter gossypii</name>
    <dbReference type="NCBI Taxonomy" id="551996"/>
    <lineage>
        <taxon>Bacteria</taxon>
        <taxon>Pseudomonadati</taxon>
        <taxon>Bacteroidota</taxon>
        <taxon>Sphingobacteriia</taxon>
        <taxon>Sphingobacteriales</taxon>
        <taxon>Sphingobacteriaceae</taxon>
        <taxon>Mucilaginibacter</taxon>
    </lineage>
</organism>
<sequence length="141" mass="16083">MNNNQQIIPMLAYEDGIAAMNWLCDVFGFTENMRMTDAADRLAHGELKMGESLVMLAEPSPHYQGPLHHAQNCNIAAKWSSVPYIINGVLVYVDDVEQHYRTAKSKGARILSELEYGFPGTRYRAADLEGQRWMFMQIERD</sequence>
<dbReference type="RefSeq" id="WP_091162237.1">
    <property type="nucleotide sequence ID" value="NZ_FNCG01000001.1"/>
</dbReference>
<evidence type="ECO:0000313" key="2">
    <source>
        <dbReference type="EMBL" id="SDF67857.1"/>
    </source>
</evidence>
<dbReference type="AlphaFoldDB" id="A0A1G7N1R7"/>
<gene>
    <name evidence="2" type="ORF">SAMN05192573_101107</name>
</gene>
<feature type="domain" description="Glyoxalase/fosfomycin resistance/dioxygenase" evidence="1">
    <location>
        <begin position="11"/>
        <end position="135"/>
    </location>
</feature>
<proteinExistence type="predicted"/>
<dbReference type="Gene3D" id="3.30.720.110">
    <property type="match status" value="1"/>
</dbReference>
<dbReference type="PANTHER" id="PTHR34109">
    <property type="entry name" value="BNAUNNG04460D PROTEIN-RELATED"/>
    <property type="match status" value="1"/>
</dbReference>
<protein>
    <submittedName>
        <fullName evidence="2">PhnB protein</fullName>
    </submittedName>
</protein>
<dbReference type="InterPro" id="IPR029068">
    <property type="entry name" value="Glyas_Bleomycin-R_OHBP_Dase"/>
</dbReference>
<reference evidence="3" key="1">
    <citation type="submission" date="2016-10" db="EMBL/GenBank/DDBJ databases">
        <authorList>
            <person name="Varghese N."/>
            <person name="Submissions S."/>
        </authorList>
    </citation>
    <scope>NUCLEOTIDE SEQUENCE [LARGE SCALE GENOMIC DNA]</scope>
    <source>
        <strain evidence="3">Gh-67</strain>
    </source>
</reference>
<evidence type="ECO:0000313" key="3">
    <source>
        <dbReference type="Proteomes" id="UP000199705"/>
    </source>
</evidence>
<dbReference type="STRING" id="551996.SAMN05192573_101107"/>
<dbReference type="Gene3D" id="3.30.720.120">
    <property type="match status" value="1"/>
</dbReference>
<accession>A0A1G7N1R7</accession>
<dbReference type="Pfam" id="PF00903">
    <property type="entry name" value="Glyoxalase"/>
    <property type="match status" value="1"/>
</dbReference>
<dbReference type="InterPro" id="IPR004360">
    <property type="entry name" value="Glyas_Fos-R_dOase_dom"/>
</dbReference>